<feature type="domain" description="Coenzyme F420 hydrogenase/dehydrogenase beta subunit N-terminal" evidence="2">
    <location>
        <begin position="95"/>
        <end position="171"/>
    </location>
</feature>
<comment type="caution">
    <text evidence="4">The sequence shown here is derived from an EMBL/GenBank/DDBJ whole genome shotgun (WGS) entry which is preliminary data.</text>
</comment>
<evidence type="ECO:0000259" key="2">
    <source>
        <dbReference type="Pfam" id="PF04422"/>
    </source>
</evidence>
<dbReference type="InterPro" id="IPR045220">
    <property type="entry name" value="FRHB/FDHB/HCAR-like"/>
</dbReference>
<dbReference type="Gene3D" id="3.30.70.20">
    <property type="match status" value="1"/>
</dbReference>
<keyword evidence="1" id="KW-0812">Transmembrane</keyword>
<dbReference type="InterPro" id="IPR007516">
    <property type="entry name" value="Co_F420_Hydgase/DH_bsu_N"/>
</dbReference>
<dbReference type="Pfam" id="PF04422">
    <property type="entry name" value="FrhB_FdhB_N"/>
    <property type="match status" value="1"/>
</dbReference>
<evidence type="ECO:0000313" key="4">
    <source>
        <dbReference type="EMBL" id="KKN19487.1"/>
    </source>
</evidence>
<keyword evidence="1" id="KW-1133">Transmembrane helix</keyword>
<protein>
    <recommendedName>
        <fullName evidence="5">4Fe-4S ferredoxin-type domain-containing protein</fullName>
    </recommendedName>
</protein>
<evidence type="ECO:0000259" key="3">
    <source>
        <dbReference type="Pfam" id="PF04432"/>
    </source>
</evidence>
<dbReference type="GO" id="GO:0052592">
    <property type="term" value="F:oxidoreductase activity, acting on CH or CH2 groups, with an iron-sulfur protein as acceptor"/>
    <property type="evidence" value="ECO:0007669"/>
    <property type="project" value="TreeGrafter"/>
</dbReference>
<dbReference type="Pfam" id="PF04432">
    <property type="entry name" value="FrhB_FdhB_C"/>
    <property type="match status" value="1"/>
</dbReference>
<name>A0A0F9P4Z9_9ZZZZ</name>
<dbReference type="AlphaFoldDB" id="A0A0F9P4Z9"/>
<gene>
    <name evidence="4" type="ORF">LCGC14_0945280</name>
</gene>
<sequence>MNKNDGSILSVIKNGYCIGCGACTYVNKSLFNVKLNKYGMYSAIIVRKRIDEEIIKEASKICPFSDFSLNEFEISRNNEESLQYDDKIGFYINLYVGHISNLERRIQSSSGGLITWFLSYLLKNRQVDGVIHINPCYTPGTLFKYSISENVNHIRNGSGSHYYPIDLSKILNFLKESSDKKYVIVGLPCFIKSIKLLSLYYPEIRSKIKYHIGLVCGHLKATSFSELICLQCNINPMKVLSMKYRYKFKNRKASQYGLKILYMKKDNLKKKIVGNNSLFGMKWSYGFFKYPACDFCDDVYCECADISFGDAWLSEYEIDCKGTNIIIPRNKEIDDILINASKNKEIEIKNISKLEILKSQAGGIRHKRDGMQYRLYLYKKKLIWAPKKRYEANNEHISIFRRLLYKYRFYISISSNKLYFKSKKRKYPVFYFRIHITGLVIMYNLIFFTDAIVGKIRNFLRR</sequence>
<dbReference type="PANTHER" id="PTHR31332:SF0">
    <property type="entry name" value="7-HYDROXYMETHYL CHLOROPHYLL A REDUCTASE, CHLOROPLASTIC"/>
    <property type="match status" value="1"/>
</dbReference>
<dbReference type="InterPro" id="IPR007525">
    <property type="entry name" value="FrhB_FdhB_C"/>
</dbReference>
<dbReference type="EMBL" id="LAZR01003330">
    <property type="protein sequence ID" value="KKN19487.1"/>
    <property type="molecule type" value="Genomic_DNA"/>
</dbReference>
<accession>A0A0F9P4Z9</accession>
<proteinExistence type="predicted"/>
<reference evidence="4" key="1">
    <citation type="journal article" date="2015" name="Nature">
        <title>Complex archaea that bridge the gap between prokaryotes and eukaryotes.</title>
        <authorList>
            <person name="Spang A."/>
            <person name="Saw J.H."/>
            <person name="Jorgensen S.L."/>
            <person name="Zaremba-Niedzwiedzka K."/>
            <person name="Martijn J."/>
            <person name="Lind A.E."/>
            <person name="van Eijk R."/>
            <person name="Schleper C."/>
            <person name="Guy L."/>
            <person name="Ettema T.J."/>
        </authorList>
    </citation>
    <scope>NUCLEOTIDE SEQUENCE</scope>
</reference>
<feature type="transmembrane region" description="Helical" evidence="1">
    <location>
        <begin position="430"/>
        <end position="453"/>
    </location>
</feature>
<evidence type="ECO:0008006" key="5">
    <source>
        <dbReference type="Google" id="ProtNLM"/>
    </source>
</evidence>
<dbReference type="PANTHER" id="PTHR31332">
    <property type="entry name" value="7-HYDROXYMETHYL CHLOROPHYLL A REDUCTASE, CHLOROPLASTIC"/>
    <property type="match status" value="1"/>
</dbReference>
<keyword evidence="1" id="KW-0472">Membrane</keyword>
<organism evidence="4">
    <name type="scientific">marine sediment metagenome</name>
    <dbReference type="NCBI Taxonomy" id="412755"/>
    <lineage>
        <taxon>unclassified sequences</taxon>
        <taxon>metagenomes</taxon>
        <taxon>ecological metagenomes</taxon>
    </lineage>
</organism>
<evidence type="ECO:0000256" key="1">
    <source>
        <dbReference type="SAM" id="Phobius"/>
    </source>
</evidence>
<feature type="domain" description="Coenzyme F420 hydrogenase/dehydrogenase beta subunit C-terminal" evidence="3">
    <location>
        <begin position="180"/>
        <end position="352"/>
    </location>
</feature>